<keyword evidence="3" id="KW-1185">Reference proteome</keyword>
<evidence type="ECO:0000313" key="2">
    <source>
        <dbReference type="EMBL" id="GAA4891827.1"/>
    </source>
</evidence>
<dbReference type="Proteomes" id="UP001500433">
    <property type="component" value="Unassembled WGS sequence"/>
</dbReference>
<gene>
    <name evidence="2" type="ORF">GCM10023311_15300</name>
</gene>
<organism evidence="2 3">
    <name type="scientific">Flaviramulus aquimarinus</name>
    <dbReference type="NCBI Taxonomy" id="1170456"/>
    <lineage>
        <taxon>Bacteria</taxon>
        <taxon>Pseudomonadati</taxon>
        <taxon>Bacteroidota</taxon>
        <taxon>Flavobacteriia</taxon>
        <taxon>Flavobacteriales</taxon>
        <taxon>Flavobacteriaceae</taxon>
        <taxon>Flaviramulus</taxon>
    </lineage>
</organism>
<accession>A0ABP9F829</accession>
<comment type="caution">
    <text evidence="2">The sequence shown here is derived from an EMBL/GenBank/DDBJ whole genome shotgun (WGS) entry which is preliminary data.</text>
</comment>
<evidence type="ECO:0000313" key="3">
    <source>
        <dbReference type="Proteomes" id="UP001500433"/>
    </source>
</evidence>
<protein>
    <recommendedName>
        <fullName evidence="1">Putative auto-transporter adhesin head GIN domain-containing protein</fullName>
    </recommendedName>
</protein>
<name>A0ABP9F829_9FLAO</name>
<sequence>MIRLTTILILLISTVGISQNPIEKTVGEFTELKIYDLIEVELIKSDVNKIIISGKLNDEVLVNNKNGTLKIKMGFNEIFNGNKTKVKLYYTSVDVVDVNEGAKVHSEDTIKQFEIDLNAQEGGKIKLDLDVTYANIRSVTGSNIVATGLSKHQDISIYTGGIYEGKDLKTEFTDVSIRAAGEAHVNAKTLVNAKVRAGGDIYIYGNPERVDESRVFGGRVKRM</sequence>
<dbReference type="RefSeq" id="WP_345273529.1">
    <property type="nucleotide sequence ID" value="NZ_BAABJH010000001.1"/>
</dbReference>
<dbReference type="Pfam" id="PF10988">
    <property type="entry name" value="DUF2807"/>
    <property type="match status" value="1"/>
</dbReference>
<dbReference type="Gene3D" id="2.160.20.120">
    <property type="match status" value="1"/>
</dbReference>
<dbReference type="EMBL" id="BAABJH010000001">
    <property type="protein sequence ID" value="GAA4891827.1"/>
    <property type="molecule type" value="Genomic_DNA"/>
</dbReference>
<reference evidence="3" key="1">
    <citation type="journal article" date="2019" name="Int. J. Syst. Evol. Microbiol.">
        <title>The Global Catalogue of Microorganisms (GCM) 10K type strain sequencing project: providing services to taxonomists for standard genome sequencing and annotation.</title>
        <authorList>
            <consortium name="The Broad Institute Genomics Platform"/>
            <consortium name="The Broad Institute Genome Sequencing Center for Infectious Disease"/>
            <person name="Wu L."/>
            <person name="Ma J."/>
        </authorList>
    </citation>
    <scope>NUCLEOTIDE SEQUENCE [LARGE SCALE GENOMIC DNA]</scope>
    <source>
        <strain evidence="3">JCM 18274</strain>
    </source>
</reference>
<evidence type="ECO:0000259" key="1">
    <source>
        <dbReference type="Pfam" id="PF10988"/>
    </source>
</evidence>
<feature type="domain" description="Putative auto-transporter adhesin head GIN" evidence="1">
    <location>
        <begin position="28"/>
        <end position="207"/>
    </location>
</feature>
<proteinExistence type="predicted"/>
<dbReference type="InterPro" id="IPR021255">
    <property type="entry name" value="DUF2807"/>
</dbReference>